<proteinExistence type="predicted"/>
<dbReference type="Proteomes" id="UP000031928">
    <property type="component" value="Plasmid pCmarinum2"/>
</dbReference>
<organism evidence="1 2">
    <name type="scientific">Corynebacterium marinum DSM 44953</name>
    <dbReference type="NCBI Taxonomy" id="1224162"/>
    <lineage>
        <taxon>Bacteria</taxon>
        <taxon>Bacillati</taxon>
        <taxon>Actinomycetota</taxon>
        <taxon>Actinomycetes</taxon>
        <taxon>Mycobacteriales</taxon>
        <taxon>Corynebacteriaceae</taxon>
        <taxon>Corynebacterium</taxon>
    </lineage>
</organism>
<protein>
    <submittedName>
        <fullName evidence="1">Uncharacterized protein</fullName>
    </submittedName>
</protein>
<geneLocation type="plasmid" evidence="1 2">
    <name>pCmarinum2</name>
</geneLocation>
<dbReference type="EMBL" id="CP007791">
    <property type="protein sequence ID" value="AJK70090.1"/>
    <property type="molecule type" value="Genomic_DNA"/>
</dbReference>
<sequence length="53" mass="5442">MLGVGCGGTGQDDCSDVGLSLGPGHDVGEDPLIVHYSVLPDHPLTLTLRQGLE</sequence>
<gene>
    <name evidence="1" type="ORF">B840_12610</name>
</gene>
<keyword evidence="2" id="KW-1185">Reference proteome</keyword>
<dbReference type="AlphaFoldDB" id="A0A0B6TWX3"/>
<evidence type="ECO:0000313" key="2">
    <source>
        <dbReference type="Proteomes" id="UP000031928"/>
    </source>
</evidence>
<accession>A0A0B6TWX3</accession>
<dbReference type="HOGENOM" id="CLU_3060620_0_0_11"/>
<evidence type="ECO:0000313" key="1">
    <source>
        <dbReference type="EMBL" id="AJK70090.1"/>
    </source>
</evidence>
<keyword evidence="1" id="KW-0614">Plasmid</keyword>
<reference evidence="1 2" key="1">
    <citation type="submission" date="2014-05" db="EMBL/GenBank/DDBJ databases">
        <title>Complete genome sequence of Corynebacterium marinum DSM 44953.</title>
        <authorList>
            <person name="Schaffert L."/>
            <person name="Albersmeier A."/>
            <person name="Kalinowski J."/>
            <person name="Ruckert C."/>
        </authorList>
    </citation>
    <scope>NUCLEOTIDE SEQUENCE [LARGE SCALE GENOMIC DNA]</scope>
    <source>
        <strain evidence="1 2">DSM 44953</strain>
        <plasmid evidence="1 2">pCmarinum2</plasmid>
    </source>
</reference>
<dbReference type="KEGG" id="cmq:B840_12610"/>
<name>A0A0B6TWX3_9CORY</name>